<reference evidence="3" key="1">
    <citation type="journal article" date="2019" name="Int. J. Syst. Evol. Microbiol.">
        <title>The Global Catalogue of Microorganisms (GCM) 10K type strain sequencing project: providing services to taxonomists for standard genome sequencing and annotation.</title>
        <authorList>
            <consortium name="The Broad Institute Genomics Platform"/>
            <consortium name="The Broad Institute Genome Sequencing Center for Infectious Disease"/>
            <person name="Wu L."/>
            <person name="Ma J."/>
        </authorList>
    </citation>
    <scope>NUCLEOTIDE SEQUENCE [LARGE SCALE GENOMIC DNA]</scope>
    <source>
        <strain evidence="3">DT72</strain>
    </source>
</reference>
<name>A0ABW4P453_9NOCA</name>
<evidence type="ECO:0000313" key="2">
    <source>
        <dbReference type="EMBL" id="MFD1813278.1"/>
    </source>
</evidence>
<keyword evidence="1" id="KW-0732">Signal</keyword>
<feature type="signal peptide" evidence="1">
    <location>
        <begin position="1"/>
        <end position="24"/>
    </location>
</feature>
<accession>A0ABW4P453</accession>
<keyword evidence="3" id="KW-1185">Reference proteome</keyword>
<evidence type="ECO:0000256" key="1">
    <source>
        <dbReference type="SAM" id="SignalP"/>
    </source>
</evidence>
<dbReference type="Proteomes" id="UP001597286">
    <property type="component" value="Unassembled WGS sequence"/>
</dbReference>
<sequence>MKRTAAVVGALGLTIGLGAGVATANAPVEPAPVQPAAEAVPAEAAATEPTAEEFATGSMAIDTIVRAANEEDAAGAIATAVGTMTVDGLRECGLGMLIGATTDEMTPKNVGTFLTVAGKRLIAIAQGPAAVISVVAGGCVERSLLMAFDVPAGPAKISGSVASLALGGLLGTGLLATASSAGDSGLLDAASSAASSDTASADTASADTSSAGTGSEGLLDAGSLAASEPVSDTLMAGAAGF</sequence>
<feature type="chain" id="PRO_5045811814" description="TLP18.3, Psb32 and MOLO-1 founding protein of phosphatase" evidence="1">
    <location>
        <begin position="25"/>
        <end position="241"/>
    </location>
</feature>
<dbReference type="EMBL" id="JBHUFB010000010">
    <property type="protein sequence ID" value="MFD1813278.1"/>
    <property type="molecule type" value="Genomic_DNA"/>
</dbReference>
<gene>
    <name evidence="2" type="ORF">ACFSJG_13720</name>
</gene>
<dbReference type="RefSeq" id="WP_378485751.1">
    <property type="nucleotide sequence ID" value="NZ_JBHUFB010000010.1"/>
</dbReference>
<organism evidence="2 3">
    <name type="scientific">Rhodococcus gannanensis</name>
    <dbReference type="NCBI Taxonomy" id="1960308"/>
    <lineage>
        <taxon>Bacteria</taxon>
        <taxon>Bacillati</taxon>
        <taxon>Actinomycetota</taxon>
        <taxon>Actinomycetes</taxon>
        <taxon>Mycobacteriales</taxon>
        <taxon>Nocardiaceae</taxon>
        <taxon>Rhodococcus</taxon>
    </lineage>
</organism>
<evidence type="ECO:0008006" key="4">
    <source>
        <dbReference type="Google" id="ProtNLM"/>
    </source>
</evidence>
<comment type="caution">
    <text evidence="2">The sequence shown here is derived from an EMBL/GenBank/DDBJ whole genome shotgun (WGS) entry which is preliminary data.</text>
</comment>
<protein>
    <recommendedName>
        <fullName evidence="4">TLP18.3, Psb32 and MOLO-1 founding protein of phosphatase</fullName>
    </recommendedName>
</protein>
<evidence type="ECO:0000313" key="3">
    <source>
        <dbReference type="Proteomes" id="UP001597286"/>
    </source>
</evidence>
<proteinExistence type="predicted"/>